<proteinExistence type="predicted"/>
<sequence length="211" mass="23852">LLETTLLRLSWLLRPRPIMVHHPSLQRLLRLYYKQTLLSEFVMPHSLSRKVAKQTWTTTTKDDSFGPEEGYATFKYDALRQKLSFATAKVSGPNWPLLLVGLAAYLPETVVDAALKEKLHILLMKTNGSNIGVNELAKRIEKAKSETACIDLLQDFVTANSSGIIDEYFGVDRFDYTKKEKPAAAINAANSRPEKTARDETSQEDFIPRPK</sequence>
<dbReference type="Proteomes" id="UP000007800">
    <property type="component" value="Unassembled WGS sequence"/>
</dbReference>
<dbReference type="RefSeq" id="XP_002778516.1">
    <property type="nucleotide sequence ID" value="XM_002778470.1"/>
</dbReference>
<gene>
    <name evidence="2" type="ORF">Pmar_PMAR020031</name>
</gene>
<reference evidence="2 3" key="1">
    <citation type="submission" date="2008-07" db="EMBL/GenBank/DDBJ databases">
        <authorList>
            <person name="El-Sayed N."/>
            <person name="Caler E."/>
            <person name="Inman J."/>
            <person name="Amedeo P."/>
            <person name="Hass B."/>
            <person name="Wortman J."/>
        </authorList>
    </citation>
    <scope>NUCLEOTIDE SEQUENCE [LARGE SCALE GENOMIC DNA]</scope>
    <source>
        <strain evidence="3">ATCC 50983 / TXsc</strain>
    </source>
</reference>
<dbReference type="InParanoid" id="C5KYY2"/>
<evidence type="ECO:0000313" key="2">
    <source>
        <dbReference type="EMBL" id="EER10311.1"/>
    </source>
</evidence>
<feature type="compositionally biased region" description="Basic and acidic residues" evidence="1">
    <location>
        <begin position="192"/>
        <end position="211"/>
    </location>
</feature>
<feature type="region of interest" description="Disordered" evidence="1">
    <location>
        <begin position="184"/>
        <end position="211"/>
    </location>
</feature>
<dbReference type="GeneID" id="9039098"/>
<organism evidence="3">
    <name type="scientific">Perkinsus marinus (strain ATCC 50983 / TXsc)</name>
    <dbReference type="NCBI Taxonomy" id="423536"/>
    <lineage>
        <taxon>Eukaryota</taxon>
        <taxon>Sar</taxon>
        <taxon>Alveolata</taxon>
        <taxon>Perkinsozoa</taxon>
        <taxon>Perkinsea</taxon>
        <taxon>Perkinsida</taxon>
        <taxon>Perkinsidae</taxon>
        <taxon>Perkinsus</taxon>
    </lineage>
</organism>
<feature type="non-terminal residue" evidence="2">
    <location>
        <position position="1"/>
    </location>
</feature>
<name>C5KYY2_PERM5</name>
<evidence type="ECO:0000313" key="3">
    <source>
        <dbReference type="Proteomes" id="UP000007800"/>
    </source>
</evidence>
<accession>C5KYY2</accession>
<keyword evidence="3" id="KW-1185">Reference proteome</keyword>
<dbReference type="AlphaFoldDB" id="C5KYY2"/>
<protein>
    <submittedName>
        <fullName evidence="2">Uncharacterized protein</fullName>
    </submittedName>
</protein>
<evidence type="ECO:0000256" key="1">
    <source>
        <dbReference type="SAM" id="MobiDB-lite"/>
    </source>
</evidence>
<dbReference type="EMBL" id="GG677637">
    <property type="protein sequence ID" value="EER10311.1"/>
    <property type="molecule type" value="Genomic_DNA"/>
</dbReference>